<protein>
    <recommendedName>
        <fullName evidence="2">G-patch domain-containing protein</fullName>
    </recommendedName>
</protein>
<evidence type="ECO:0000313" key="3">
    <source>
        <dbReference type="EMBL" id="KAG2583616.1"/>
    </source>
</evidence>
<dbReference type="GO" id="GO:0003676">
    <property type="term" value="F:nucleic acid binding"/>
    <property type="evidence" value="ECO:0007669"/>
    <property type="project" value="InterPro"/>
</dbReference>
<accession>A0A8T0REJ9</accession>
<dbReference type="PANTHER" id="PTHR47423">
    <property type="entry name" value="G-PATCH DOMAIN CONTAINING PROTEIN"/>
    <property type="match status" value="1"/>
</dbReference>
<dbReference type="SMART" id="SM00443">
    <property type="entry name" value="G_patch"/>
    <property type="match status" value="1"/>
</dbReference>
<evidence type="ECO:0000256" key="1">
    <source>
        <dbReference type="SAM" id="Coils"/>
    </source>
</evidence>
<dbReference type="Pfam" id="PF01585">
    <property type="entry name" value="G-patch"/>
    <property type="match status" value="1"/>
</dbReference>
<keyword evidence="1" id="KW-0175">Coiled coil</keyword>
<reference evidence="3 4" key="1">
    <citation type="submission" date="2020-05" db="EMBL/GenBank/DDBJ databases">
        <title>WGS assembly of Panicum virgatum.</title>
        <authorList>
            <person name="Lovell J.T."/>
            <person name="Jenkins J."/>
            <person name="Shu S."/>
            <person name="Juenger T.E."/>
            <person name="Schmutz J."/>
        </authorList>
    </citation>
    <scope>NUCLEOTIDE SEQUENCE [LARGE SCALE GENOMIC DNA]</scope>
    <source>
        <strain evidence="4">cv. AP13</strain>
    </source>
</reference>
<dbReference type="PANTHER" id="PTHR47423:SF2">
    <property type="entry name" value="PROTEIN SQS1"/>
    <property type="match status" value="1"/>
</dbReference>
<name>A0A8T0REJ9_PANVG</name>
<dbReference type="Proteomes" id="UP000823388">
    <property type="component" value="Chromosome 6K"/>
</dbReference>
<feature type="coiled-coil region" evidence="1">
    <location>
        <begin position="67"/>
        <end position="143"/>
    </location>
</feature>
<evidence type="ECO:0000313" key="4">
    <source>
        <dbReference type="Proteomes" id="UP000823388"/>
    </source>
</evidence>
<dbReference type="AlphaFoldDB" id="A0A8T0REJ9"/>
<feature type="domain" description="G-patch" evidence="2">
    <location>
        <begin position="249"/>
        <end position="295"/>
    </location>
</feature>
<organism evidence="3 4">
    <name type="scientific">Panicum virgatum</name>
    <name type="common">Blackwell switchgrass</name>
    <dbReference type="NCBI Taxonomy" id="38727"/>
    <lineage>
        <taxon>Eukaryota</taxon>
        <taxon>Viridiplantae</taxon>
        <taxon>Streptophyta</taxon>
        <taxon>Embryophyta</taxon>
        <taxon>Tracheophyta</taxon>
        <taxon>Spermatophyta</taxon>
        <taxon>Magnoliopsida</taxon>
        <taxon>Liliopsida</taxon>
        <taxon>Poales</taxon>
        <taxon>Poaceae</taxon>
        <taxon>PACMAD clade</taxon>
        <taxon>Panicoideae</taxon>
        <taxon>Panicodae</taxon>
        <taxon>Paniceae</taxon>
        <taxon>Panicinae</taxon>
        <taxon>Panicum</taxon>
        <taxon>Panicum sect. Hiantes</taxon>
    </lineage>
</organism>
<dbReference type="PROSITE" id="PS50174">
    <property type="entry name" value="G_PATCH"/>
    <property type="match status" value="1"/>
</dbReference>
<dbReference type="EMBL" id="CM029047">
    <property type="protein sequence ID" value="KAG2583616.1"/>
    <property type="molecule type" value="Genomic_DNA"/>
</dbReference>
<sequence length="414" mass="46648">MAFKTSSPHPTSLFEDLTDDKDEDPIMCLMAKNSKVTSPNSSDDEMDNEVEVAKLVKKYGKGAATKMMKLVMKLDEADETLETQEELLRLERKKFKALEKDLAYERVENKMLVNSIKVKDGTLLELKESLSSEKEIVDDLTRKFSFKLQESMTSLQANHTALEVQFNTLWESTSKTRETSNSSSPSTSNGCARCCNIDIQTYATNHVEMNAMKKEISRLTHLLQEEASSHTQVPKKNPSTRVGEFEKHTKGFGSRYMSKFGFEKGKGLGRNEQGTPHAIPFIKNKNKIALGAQGGIVNMTTPVHKTNDVIQESGHVKFIKKGTTCDEGAKIVASSFKEDKFKASNSTKIKAQELSHVSFYADYVLTRNHRGKVVAKFVGHRTWNTKVKSHVWVPKILVTNIKGPKYCWVPKRKE</sequence>
<keyword evidence="4" id="KW-1185">Reference proteome</keyword>
<gene>
    <name evidence="3" type="ORF">PVAP13_6KG055806</name>
</gene>
<comment type="caution">
    <text evidence="3">The sequence shown here is derived from an EMBL/GenBank/DDBJ whole genome shotgun (WGS) entry which is preliminary data.</text>
</comment>
<proteinExistence type="predicted"/>
<evidence type="ECO:0000259" key="2">
    <source>
        <dbReference type="PROSITE" id="PS50174"/>
    </source>
</evidence>
<dbReference type="InterPro" id="IPR000467">
    <property type="entry name" value="G_patch_dom"/>
</dbReference>